<dbReference type="Gene3D" id="1.10.443.10">
    <property type="entry name" value="Intergrase catalytic core"/>
    <property type="match status" value="1"/>
</dbReference>
<gene>
    <name evidence="5" type="ORF">SCALIN_C10_0140</name>
</gene>
<comment type="similarity">
    <text evidence="1">Belongs to the 'phage' integrase family.</text>
</comment>
<dbReference type="InterPro" id="IPR050090">
    <property type="entry name" value="Tyrosine_recombinase_XerCD"/>
</dbReference>
<dbReference type="Pfam" id="PF00589">
    <property type="entry name" value="Phage_integrase"/>
    <property type="match status" value="1"/>
</dbReference>
<evidence type="ECO:0000313" key="6">
    <source>
        <dbReference type="Proteomes" id="UP000218542"/>
    </source>
</evidence>
<keyword evidence="2" id="KW-0238">DNA-binding</keyword>
<organism evidence="5 6">
    <name type="scientific">Candidatus Scalindua japonica</name>
    <dbReference type="NCBI Taxonomy" id="1284222"/>
    <lineage>
        <taxon>Bacteria</taxon>
        <taxon>Pseudomonadati</taxon>
        <taxon>Planctomycetota</taxon>
        <taxon>Candidatus Brocadiia</taxon>
        <taxon>Candidatus Brocadiales</taxon>
        <taxon>Candidatus Scalinduaceae</taxon>
        <taxon>Candidatus Scalindua</taxon>
    </lineage>
</organism>
<reference evidence="6" key="1">
    <citation type="journal article" date="2017" name="Environ. Microbiol. Rep.">
        <title>Genetic Diversity of Marine Anaerobic Ammonium-Oxidizing Bacteria as Revealed by Genomic and Proteomic Analyses of 'Candidatus Scalindua japonica'.</title>
        <authorList>
            <person name="Oshiki M."/>
            <person name="Mizuto K."/>
            <person name="Kimura Z."/>
            <person name="Kindaichi T."/>
            <person name="Satoh H."/>
            <person name="Okabe S."/>
        </authorList>
    </citation>
    <scope>NUCLEOTIDE SEQUENCE [LARGE SCALE GENOMIC DNA]</scope>
    <source>
        <strain evidence="6">husup-a2</strain>
    </source>
</reference>
<dbReference type="InterPro" id="IPR002104">
    <property type="entry name" value="Integrase_catalytic"/>
</dbReference>
<dbReference type="InterPro" id="IPR010998">
    <property type="entry name" value="Integrase_recombinase_N"/>
</dbReference>
<dbReference type="InterPro" id="IPR011010">
    <property type="entry name" value="DNA_brk_join_enz"/>
</dbReference>
<comment type="caution">
    <text evidence="5">The sequence shown here is derived from an EMBL/GenBank/DDBJ whole genome shotgun (WGS) entry which is preliminary data.</text>
</comment>
<dbReference type="PANTHER" id="PTHR30349:SF64">
    <property type="entry name" value="PROPHAGE INTEGRASE INTD-RELATED"/>
    <property type="match status" value="1"/>
</dbReference>
<evidence type="ECO:0000256" key="1">
    <source>
        <dbReference type="ARBA" id="ARBA00008857"/>
    </source>
</evidence>
<evidence type="ECO:0000313" key="5">
    <source>
        <dbReference type="EMBL" id="GAX60380.1"/>
    </source>
</evidence>
<accession>A0A286TWX3</accession>
<keyword evidence="3" id="KW-0233">DNA recombination</keyword>
<dbReference type="EMBL" id="BAOS01000010">
    <property type="protein sequence ID" value="GAX60380.1"/>
    <property type="molecule type" value="Genomic_DNA"/>
</dbReference>
<dbReference type="OrthoDB" id="5429327at2"/>
<dbReference type="PROSITE" id="PS51898">
    <property type="entry name" value="TYR_RECOMBINASE"/>
    <property type="match status" value="1"/>
</dbReference>
<dbReference type="Proteomes" id="UP000218542">
    <property type="component" value="Unassembled WGS sequence"/>
</dbReference>
<dbReference type="GO" id="GO:0015074">
    <property type="term" value="P:DNA integration"/>
    <property type="evidence" value="ECO:0007669"/>
    <property type="project" value="InterPro"/>
</dbReference>
<dbReference type="SUPFAM" id="SSF56349">
    <property type="entry name" value="DNA breaking-rejoining enzymes"/>
    <property type="match status" value="1"/>
</dbReference>
<dbReference type="RefSeq" id="WP_096893702.1">
    <property type="nucleotide sequence ID" value="NZ_BAOS01000010.1"/>
</dbReference>
<dbReference type="CDD" id="cd00796">
    <property type="entry name" value="INT_Rci_Hp1_C"/>
    <property type="match status" value="1"/>
</dbReference>
<protein>
    <submittedName>
        <fullName evidence="5">Site specific recombinase</fullName>
    </submittedName>
</protein>
<sequence>MNGSLYKRGQTYYIDYRLNGKRYRESTNTTKRREAELILDSRKREIREARRPEIKNTVNNCKLAELAQEYLKWTERQRVHKTKKIWVKQLVEVFGNLYVKDLNPRVIEQWQSVRLKYNKPSTVNRLTGCLKHMINKGVQWEMASEVALKLVRMVKPLEENNRRLRFLIIEECKTLIDCCAPHLKPIVTVALHTGMRRGEILGLKWKQVDLNHGFILLDTTKNGERKEIPIDDTLQEMFSEMPHSIESLYVFTDRDGNPYKSIKHSFRTALRKAGIHDFRFHDLRHTFASHLVMAGVDLVSVKDLLGHKSLTMTLRYAHLASGHKRKAVNTLDSLLQKGQGVSDCDHVVTKTFQNSLQ</sequence>
<name>A0A286TWX3_9BACT</name>
<proteinExistence type="inferred from homology"/>
<dbReference type="GO" id="GO:0003677">
    <property type="term" value="F:DNA binding"/>
    <property type="evidence" value="ECO:0007669"/>
    <property type="project" value="UniProtKB-KW"/>
</dbReference>
<dbReference type="Gene3D" id="1.10.150.130">
    <property type="match status" value="1"/>
</dbReference>
<feature type="domain" description="Tyr recombinase" evidence="4">
    <location>
        <begin position="162"/>
        <end position="329"/>
    </location>
</feature>
<dbReference type="PANTHER" id="PTHR30349">
    <property type="entry name" value="PHAGE INTEGRASE-RELATED"/>
    <property type="match status" value="1"/>
</dbReference>
<dbReference type="InterPro" id="IPR013762">
    <property type="entry name" value="Integrase-like_cat_sf"/>
</dbReference>
<evidence type="ECO:0000256" key="3">
    <source>
        <dbReference type="ARBA" id="ARBA00023172"/>
    </source>
</evidence>
<evidence type="ECO:0000259" key="4">
    <source>
        <dbReference type="PROSITE" id="PS51898"/>
    </source>
</evidence>
<keyword evidence="6" id="KW-1185">Reference proteome</keyword>
<dbReference type="AlphaFoldDB" id="A0A286TWX3"/>
<evidence type="ECO:0000256" key="2">
    <source>
        <dbReference type="ARBA" id="ARBA00023125"/>
    </source>
</evidence>
<dbReference type="GO" id="GO:0006310">
    <property type="term" value="P:DNA recombination"/>
    <property type="evidence" value="ECO:0007669"/>
    <property type="project" value="UniProtKB-KW"/>
</dbReference>